<dbReference type="AlphaFoldDB" id="A0A1H3WB23"/>
<feature type="signal peptide" evidence="1">
    <location>
        <begin position="1"/>
        <end position="30"/>
    </location>
</feature>
<dbReference type="EMBL" id="FNQP01000002">
    <property type="protein sequence ID" value="SDZ83468.1"/>
    <property type="molecule type" value="Genomic_DNA"/>
</dbReference>
<keyword evidence="1" id="KW-0732">Signal</keyword>
<gene>
    <name evidence="2" type="ORF">SAMN05660964_00344</name>
</gene>
<evidence type="ECO:0000256" key="1">
    <source>
        <dbReference type="SAM" id="SignalP"/>
    </source>
</evidence>
<accession>A0A1H3WB23</accession>
<dbReference type="Proteomes" id="UP000199397">
    <property type="component" value="Unassembled WGS sequence"/>
</dbReference>
<dbReference type="STRING" id="525918.SAMN05660964_00344"/>
<evidence type="ECO:0000313" key="2">
    <source>
        <dbReference type="EMBL" id="SDZ83468.1"/>
    </source>
</evidence>
<sequence>MKAIRHTLVRTMTAAVAFSALTLFSMEASAAVQYRIGFDTASNSYVVYMTPDSTPSPDMLLSAQVTLVVPHSSNNTFSVDNITSHINGVNWMDHSRVDAPSENAQADYVSLGYYFSGSGVPNFGWVAGQEKKILSFTSNQGCVAGVKLIDNQDAFSQLPNSAGTNPGNDFLNLGWQMSNAYTGNYGGAVTCDAPTPACDASQDQATLDTIAALEQRLQTVTNPNTKKMLLGQIQRLRDSLVCQ</sequence>
<keyword evidence="3" id="KW-1185">Reference proteome</keyword>
<evidence type="ECO:0000313" key="3">
    <source>
        <dbReference type="Proteomes" id="UP000199397"/>
    </source>
</evidence>
<name>A0A1H3WB23_9GAMM</name>
<proteinExistence type="predicted"/>
<reference evidence="2 3" key="1">
    <citation type="submission" date="2016-10" db="EMBL/GenBank/DDBJ databases">
        <authorList>
            <person name="de Groot N.N."/>
        </authorList>
    </citation>
    <scope>NUCLEOTIDE SEQUENCE [LARGE SCALE GENOMIC DNA]</scope>
    <source>
        <strain evidence="2 3">DSM 21228</strain>
    </source>
</reference>
<feature type="chain" id="PRO_5011518977" evidence="1">
    <location>
        <begin position="31"/>
        <end position="243"/>
    </location>
</feature>
<dbReference type="OrthoDB" id="5623978at2"/>
<organism evidence="2 3">
    <name type="scientific">Thiothrix caldifontis</name>
    <dbReference type="NCBI Taxonomy" id="525918"/>
    <lineage>
        <taxon>Bacteria</taxon>
        <taxon>Pseudomonadati</taxon>
        <taxon>Pseudomonadota</taxon>
        <taxon>Gammaproteobacteria</taxon>
        <taxon>Thiotrichales</taxon>
        <taxon>Thiotrichaceae</taxon>
        <taxon>Thiothrix</taxon>
    </lineage>
</organism>
<dbReference type="RefSeq" id="WP_093064766.1">
    <property type="nucleotide sequence ID" value="NZ_FNQP01000002.1"/>
</dbReference>
<protein>
    <submittedName>
        <fullName evidence="2">Uncharacterized protein</fullName>
    </submittedName>
</protein>